<keyword evidence="2" id="KW-0378">Hydrolase</keyword>
<feature type="domain" description="Ribonuclease J C-terminal" evidence="1">
    <location>
        <begin position="42"/>
        <end position="143"/>
    </location>
</feature>
<organism evidence="2 3">
    <name type="scientific">Bacillus xiapuensis</name>
    <dbReference type="NCBI Taxonomy" id="2014075"/>
    <lineage>
        <taxon>Bacteria</taxon>
        <taxon>Bacillati</taxon>
        <taxon>Bacillota</taxon>
        <taxon>Bacilli</taxon>
        <taxon>Bacillales</taxon>
        <taxon>Bacillaceae</taxon>
        <taxon>Bacillus</taxon>
    </lineage>
</organism>
<dbReference type="GO" id="GO:0016787">
    <property type="term" value="F:hydrolase activity"/>
    <property type="evidence" value="ECO:0007669"/>
    <property type="project" value="UniProtKB-KW"/>
</dbReference>
<evidence type="ECO:0000259" key="1">
    <source>
        <dbReference type="Pfam" id="PF17770"/>
    </source>
</evidence>
<evidence type="ECO:0000313" key="2">
    <source>
        <dbReference type="EMBL" id="MED3563553.1"/>
    </source>
</evidence>
<protein>
    <submittedName>
        <fullName evidence="2">Zn-dependent hydrolase</fullName>
    </submittedName>
</protein>
<keyword evidence="3" id="KW-1185">Reference proteome</keyword>
<dbReference type="PANTHER" id="PTHR43694:SF4">
    <property type="entry name" value="RIBONUCLEASE J 2"/>
    <property type="match status" value="1"/>
</dbReference>
<evidence type="ECO:0000313" key="3">
    <source>
        <dbReference type="Proteomes" id="UP001330749"/>
    </source>
</evidence>
<dbReference type="Gene3D" id="3.10.20.580">
    <property type="match status" value="1"/>
</dbReference>
<feature type="non-terminal residue" evidence="2">
    <location>
        <position position="1"/>
    </location>
</feature>
<gene>
    <name evidence="2" type="ORF">P4447_14025</name>
</gene>
<dbReference type="Pfam" id="PF17770">
    <property type="entry name" value="RNase_J_C"/>
    <property type="match status" value="1"/>
</dbReference>
<accession>A0ABU6NE90</accession>
<sequence>IFIPDRGEIVEIKEGKIGISGKVPSGNVLIDGIGVGDVGNIVLRDRKLLSQDGILIVVVTLTRQDKKIAAGPEIISRGFVYVRESEKLMDDSTKLVREIVEKNIAKETFDWSSLKQDIRDELNKYLFEKTKRRPMILPIIMEI</sequence>
<reference evidence="2 3" key="1">
    <citation type="submission" date="2023-03" db="EMBL/GenBank/DDBJ databases">
        <title>Bacillus Genome Sequencing.</title>
        <authorList>
            <person name="Dunlap C."/>
        </authorList>
    </citation>
    <scope>NUCLEOTIDE SEQUENCE [LARGE SCALE GENOMIC DNA]</scope>
    <source>
        <strain evidence="2 3">B-14544</strain>
    </source>
</reference>
<proteinExistence type="predicted"/>
<dbReference type="EMBL" id="JARMQG010000191">
    <property type="protein sequence ID" value="MED3563553.1"/>
    <property type="molecule type" value="Genomic_DNA"/>
</dbReference>
<dbReference type="PANTHER" id="PTHR43694">
    <property type="entry name" value="RIBONUCLEASE J"/>
    <property type="match status" value="1"/>
</dbReference>
<name>A0ABU6NE90_9BACI</name>
<comment type="caution">
    <text evidence="2">The sequence shown here is derived from an EMBL/GenBank/DDBJ whole genome shotgun (WGS) entry which is preliminary data.</text>
</comment>
<dbReference type="InterPro" id="IPR041636">
    <property type="entry name" value="RNase_J_C"/>
</dbReference>
<dbReference type="Proteomes" id="UP001330749">
    <property type="component" value="Unassembled WGS sequence"/>
</dbReference>